<name>A0AAV3P384_LITER</name>
<organism evidence="1 2">
    <name type="scientific">Lithospermum erythrorhizon</name>
    <name type="common">Purple gromwell</name>
    <name type="synonym">Lithospermum officinale var. erythrorhizon</name>
    <dbReference type="NCBI Taxonomy" id="34254"/>
    <lineage>
        <taxon>Eukaryota</taxon>
        <taxon>Viridiplantae</taxon>
        <taxon>Streptophyta</taxon>
        <taxon>Embryophyta</taxon>
        <taxon>Tracheophyta</taxon>
        <taxon>Spermatophyta</taxon>
        <taxon>Magnoliopsida</taxon>
        <taxon>eudicotyledons</taxon>
        <taxon>Gunneridae</taxon>
        <taxon>Pentapetalae</taxon>
        <taxon>asterids</taxon>
        <taxon>lamiids</taxon>
        <taxon>Boraginales</taxon>
        <taxon>Boraginaceae</taxon>
        <taxon>Boraginoideae</taxon>
        <taxon>Lithospermeae</taxon>
        <taxon>Lithospermum</taxon>
    </lineage>
</organism>
<accession>A0AAV3P384</accession>
<dbReference type="AlphaFoldDB" id="A0AAV3P384"/>
<dbReference type="EMBL" id="BAABME010016398">
    <property type="protein sequence ID" value="GAA0145801.1"/>
    <property type="molecule type" value="Genomic_DNA"/>
</dbReference>
<evidence type="ECO:0000313" key="2">
    <source>
        <dbReference type="Proteomes" id="UP001454036"/>
    </source>
</evidence>
<proteinExistence type="predicted"/>
<keyword evidence="2" id="KW-1185">Reference proteome</keyword>
<reference evidence="1 2" key="1">
    <citation type="submission" date="2024-01" db="EMBL/GenBank/DDBJ databases">
        <title>The complete chloroplast genome sequence of Lithospermum erythrorhizon: insights into the phylogenetic relationship among Boraginaceae species and the maternal lineages of purple gromwells.</title>
        <authorList>
            <person name="Okada T."/>
            <person name="Watanabe K."/>
        </authorList>
    </citation>
    <scope>NUCLEOTIDE SEQUENCE [LARGE SCALE GENOMIC DNA]</scope>
</reference>
<evidence type="ECO:0000313" key="1">
    <source>
        <dbReference type="EMBL" id="GAA0145801.1"/>
    </source>
</evidence>
<protein>
    <submittedName>
        <fullName evidence="1">Uncharacterized protein</fullName>
    </submittedName>
</protein>
<comment type="caution">
    <text evidence="1">The sequence shown here is derived from an EMBL/GenBank/DDBJ whole genome shotgun (WGS) entry which is preliminary data.</text>
</comment>
<sequence>MLRKWKTRRDEPKDLPDEFWEEEEEAQRFWREEGEPYYFSRDYGKNNDFFTIKLRANGKFKNLGRRCVYSGGWVKYLDYCEGSQMTLLWLMYCLREMGLTGICFL</sequence>
<dbReference type="Proteomes" id="UP001454036">
    <property type="component" value="Unassembled WGS sequence"/>
</dbReference>
<gene>
    <name evidence="1" type="ORF">LIER_36197</name>
</gene>